<dbReference type="AlphaFoldDB" id="A0A4R6T0G8"/>
<dbReference type="InterPro" id="IPR032808">
    <property type="entry name" value="DoxX"/>
</dbReference>
<keyword evidence="3 5" id="KW-1133">Transmembrane helix</keyword>
<feature type="transmembrane region" description="Helical" evidence="5">
    <location>
        <begin position="12"/>
        <end position="32"/>
    </location>
</feature>
<evidence type="ECO:0000256" key="5">
    <source>
        <dbReference type="SAM" id="Phobius"/>
    </source>
</evidence>
<protein>
    <submittedName>
        <fullName evidence="6">Putative membrane protein</fullName>
    </submittedName>
</protein>
<keyword evidence="2 5" id="KW-0812">Transmembrane</keyword>
<dbReference type="PANTHER" id="PTHR36974:SF1">
    <property type="entry name" value="DOXX FAMILY MEMBRANE PROTEIN"/>
    <property type="match status" value="1"/>
</dbReference>
<accession>A0A4R6T0G8</accession>
<evidence type="ECO:0000256" key="2">
    <source>
        <dbReference type="ARBA" id="ARBA00022692"/>
    </source>
</evidence>
<evidence type="ECO:0000313" key="7">
    <source>
        <dbReference type="Proteomes" id="UP000295620"/>
    </source>
</evidence>
<feature type="transmembrane region" description="Helical" evidence="5">
    <location>
        <begin position="77"/>
        <end position="96"/>
    </location>
</feature>
<evidence type="ECO:0000256" key="1">
    <source>
        <dbReference type="ARBA" id="ARBA00004141"/>
    </source>
</evidence>
<feature type="transmembrane region" description="Helical" evidence="5">
    <location>
        <begin position="116"/>
        <end position="135"/>
    </location>
</feature>
<keyword evidence="7" id="KW-1185">Reference proteome</keyword>
<dbReference type="OrthoDB" id="9788974at2"/>
<dbReference type="EMBL" id="SNYC01000003">
    <property type="protein sequence ID" value="TDQ11855.1"/>
    <property type="molecule type" value="Genomic_DNA"/>
</dbReference>
<evidence type="ECO:0000256" key="4">
    <source>
        <dbReference type="ARBA" id="ARBA00023136"/>
    </source>
</evidence>
<gene>
    <name evidence="6" type="ORF">ATK78_0985</name>
</gene>
<dbReference type="Pfam" id="PF07681">
    <property type="entry name" value="DoxX"/>
    <property type="match status" value="1"/>
</dbReference>
<comment type="subcellular location">
    <subcellularLocation>
        <location evidence="1">Membrane</location>
        <topology evidence="1">Multi-pass membrane protein</topology>
    </subcellularLocation>
</comment>
<feature type="transmembrane region" description="Helical" evidence="5">
    <location>
        <begin position="52"/>
        <end position="70"/>
    </location>
</feature>
<dbReference type="Proteomes" id="UP000295620">
    <property type="component" value="Unassembled WGS sequence"/>
</dbReference>
<dbReference type="RefSeq" id="WP_133574894.1">
    <property type="nucleotide sequence ID" value="NZ_SNYC01000003.1"/>
</dbReference>
<evidence type="ECO:0000313" key="6">
    <source>
        <dbReference type="EMBL" id="TDQ11855.1"/>
    </source>
</evidence>
<dbReference type="PANTHER" id="PTHR36974">
    <property type="entry name" value="MEMBRANE PROTEIN-RELATED"/>
    <property type="match status" value="1"/>
</dbReference>
<sequence>MNDKANTSTAQNIGRIGLGVMLAGAGIGHLTWARTEFLAQVPKWVPLNGDLVVVLSGIAEISLGLALLVLPGQRTRVGWVVATFFVLVFPGNISQFLTHTDAFGLNSDLARGIRLLFQPVLVIWALWSTGAWADWRKK</sequence>
<comment type="caution">
    <text evidence="6">The sequence shown here is derived from an EMBL/GenBank/DDBJ whole genome shotgun (WGS) entry which is preliminary data.</text>
</comment>
<organism evidence="6 7">
    <name type="scientific">Pedobacter metabolipauper</name>
    <dbReference type="NCBI Taxonomy" id="425513"/>
    <lineage>
        <taxon>Bacteria</taxon>
        <taxon>Pseudomonadati</taxon>
        <taxon>Bacteroidota</taxon>
        <taxon>Sphingobacteriia</taxon>
        <taxon>Sphingobacteriales</taxon>
        <taxon>Sphingobacteriaceae</taxon>
        <taxon>Pedobacter</taxon>
    </lineage>
</organism>
<keyword evidence="4 5" id="KW-0472">Membrane</keyword>
<dbReference type="GO" id="GO:0016020">
    <property type="term" value="C:membrane"/>
    <property type="evidence" value="ECO:0007669"/>
    <property type="project" value="UniProtKB-SubCell"/>
</dbReference>
<evidence type="ECO:0000256" key="3">
    <source>
        <dbReference type="ARBA" id="ARBA00022989"/>
    </source>
</evidence>
<proteinExistence type="predicted"/>
<reference evidence="6 7" key="1">
    <citation type="submission" date="2019-03" db="EMBL/GenBank/DDBJ databases">
        <title>Genomic Encyclopedia of Archaeal and Bacterial Type Strains, Phase II (KMG-II): from individual species to whole genera.</title>
        <authorList>
            <person name="Goeker M."/>
        </authorList>
    </citation>
    <scope>NUCLEOTIDE SEQUENCE [LARGE SCALE GENOMIC DNA]</scope>
    <source>
        <strain evidence="6 7">DSM 19035</strain>
    </source>
</reference>
<name>A0A4R6T0G8_9SPHI</name>